<organism evidence="2 3">
    <name type="scientific">Desulfofervidus auxilii</name>
    <dbReference type="NCBI Taxonomy" id="1621989"/>
    <lineage>
        <taxon>Bacteria</taxon>
        <taxon>Pseudomonadati</taxon>
        <taxon>Thermodesulfobacteriota</taxon>
        <taxon>Candidatus Desulfofervidia</taxon>
        <taxon>Candidatus Desulfofervidales</taxon>
        <taxon>Candidatus Desulfofervidaceae</taxon>
        <taxon>Candidatus Desulfofervidus</taxon>
    </lineage>
</organism>
<dbReference type="Proteomes" id="UP000070560">
    <property type="component" value="Chromosome"/>
</dbReference>
<dbReference type="EMBL" id="CP013015">
    <property type="protein sequence ID" value="AMM41727.1"/>
    <property type="molecule type" value="Genomic_DNA"/>
</dbReference>
<protein>
    <submittedName>
        <fullName evidence="2">Methylthioribose-1-phosphate isomerase</fullName>
    </submittedName>
</protein>
<evidence type="ECO:0000256" key="1">
    <source>
        <dbReference type="RuleBase" id="RU003814"/>
    </source>
</evidence>
<proteinExistence type="inferred from homology"/>
<reference evidence="2 3" key="1">
    <citation type="submission" date="2015-10" db="EMBL/GenBank/DDBJ databases">
        <title>Candidatus Desulfofervidus auxilii, a hydrogenotrophic sulfate-reducing bacterium involved in the thermophilic anaerobic oxidation of methane.</title>
        <authorList>
            <person name="Krukenberg V."/>
            <person name="Richter M."/>
            <person name="Wegener G."/>
        </authorList>
    </citation>
    <scope>NUCLEOTIDE SEQUENCE [LARGE SCALE GENOMIC DNA]</scope>
    <source>
        <strain evidence="2 3">HS1</strain>
    </source>
</reference>
<gene>
    <name evidence="2" type="ORF">HS1_001933</name>
</gene>
<comment type="similarity">
    <text evidence="1">Belongs to the eIF-2B alpha/beta/delta subunits family.</text>
</comment>
<dbReference type="KEGG" id="daw:HS1_001933"/>
<dbReference type="AlphaFoldDB" id="A0A7U4QLU1"/>
<dbReference type="RefSeq" id="WP_066064630.1">
    <property type="nucleotide sequence ID" value="NZ_CP013015.1"/>
</dbReference>
<dbReference type="GO" id="GO:0016853">
    <property type="term" value="F:isomerase activity"/>
    <property type="evidence" value="ECO:0007669"/>
    <property type="project" value="UniProtKB-KW"/>
</dbReference>
<dbReference type="InterPro" id="IPR037171">
    <property type="entry name" value="NagB/RpiA_transferase-like"/>
</dbReference>
<keyword evidence="2" id="KW-0413">Isomerase</keyword>
<name>A0A7U4QLU1_DESA2</name>
<dbReference type="Gene3D" id="3.40.50.10470">
    <property type="entry name" value="Translation initiation factor eif-2b, domain 2"/>
    <property type="match status" value="1"/>
</dbReference>
<sequence>MRLEKLNSLSLLWGIPSKEGLKKIKKTNSVFIPEMRPYILGLKVAERLNKEGVKPIYVTDNMLGLLFYKQKIKEVLFFYKKMENGHFWGICGSLYVCLLSHLHQVPIKALKGEEIDLRVFDQDALTIDGCLFFKNAAVEAKDEYVPMEFIK</sequence>
<dbReference type="SUPFAM" id="SSF100950">
    <property type="entry name" value="NagB/RpiA/CoA transferase-like"/>
    <property type="match status" value="1"/>
</dbReference>
<evidence type="ECO:0000313" key="3">
    <source>
        <dbReference type="Proteomes" id="UP000070560"/>
    </source>
</evidence>
<accession>A0A7U4QLU1</accession>
<keyword evidence="3" id="KW-1185">Reference proteome</keyword>
<dbReference type="InterPro" id="IPR042529">
    <property type="entry name" value="IF_2B-like_C"/>
</dbReference>
<dbReference type="Pfam" id="PF01008">
    <property type="entry name" value="IF-2B"/>
    <property type="match status" value="1"/>
</dbReference>
<evidence type="ECO:0000313" key="2">
    <source>
        <dbReference type="EMBL" id="AMM41727.1"/>
    </source>
</evidence>
<dbReference type="InterPro" id="IPR000649">
    <property type="entry name" value="IF-2B-related"/>
</dbReference>